<protein>
    <submittedName>
        <fullName evidence="1">Uncharacterized protein</fullName>
    </submittedName>
</protein>
<dbReference type="EMBL" id="CP068053">
    <property type="protein sequence ID" value="QQT01984.1"/>
    <property type="molecule type" value="Genomic_DNA"/>
</dbReference>
<sequence length="86" mass="9895">MRVEFYNQIGGELIHGTDKSDVGAFITLLKTVNEVTIKTGQQNIEYKGTVNEIIYDINFDDEHDHPMEIVKVYISDSKEHPEIEKL</sequence>
<proteinExistence type="predicted"/>
<evidence type="ECO:0000313" key="2">
    <source>
        <dbReference type="Proteomes" id="UP000595254"/>
    </source>
</evidence>
<keyword evidence="2" id="KW-1185">Reference proteome</keyword>
<accession>A0A974NQ55</accession>
<dbReference type="RefSeq" id="WP_040376176.1">
    <property type="nucleotide sequence ID" value="NZ_CP068053.1"/>
</dbReference>
<gene>
    <name evidence="1" type="ORF">I6J18_09180</name>
</gene>
<dbReference type="Proteomes" id="UP000595254">
    <property type="component" value="Chromosome"/>
</dbReference>
<evidence type="ECO:0000313" key="1">
    <source>
        <dbReference type="EMBL" id="QQT01984.1"/>
    </source>
</evidence>
<dbReference type="KEGG" id="ppsr:I6J18_09180"/>
<organism evidence="1 2">
    <name type="scientific">Peribacillus psychrosaccharolyticus</name>
    <name type="common">Bacillus psychrosaccharolyticus</name>
    <dbReference type="NCBI Taxonomy" id="1407"/>
    <lineage>
        <taxon>Bacteria</taxon>
        <taxon>Bacillati</taxon>
        <taxon>Bacillota</taxon>
        <taxon>Bacilli</taxon>
        <taxon>Bacillales</taxon>
        <taxon>Bacillaceae</taxon>
        <taxon>Peribacillus</taxon>
    </lineage>
</organism>
<name>A0A974NQ55_PERPY</name>
<dbReference type="AlphaFoldDB" id="A0A974NQ55"/>
<reference evidence="1 2" key="1">
    <citation type="submission" date="2021-01" db="EMBL/GenBank/DDBJ databases">
        <title>FDA dAtabase for Regulatory Grade micrObial Sequences (FDA-ARGOS): Supporting development and validation of Infectious Disease Dx tests.</title>
        <authorList>
            <person name="Nelson B."/>
            <person name="Plummer A."/>
            <person name="Tallon L."/>
            <person name="Sadzewicz L."/>
            <person name="Zhao X."/>
            <person name="Boylan J."/>
            <person name="Ott S."/>
            <person name="Bowen H."/>
            <person name="Vavikolanu K."/>
            <person name="Mehta A."/>
            <person name="Aluvathingal J."/>
            <person name="Nadendla S."/>
            <person name="Myers T."/>
            <person name="Yan Y."/>
            <person name="Sichtig H."/>
        </authorList>
    </citation>
    <scope>NUCLEOTIDE SEQUENCE [LARGE SCALE GENOMIC DNA]</scope>
    <source>
        <strain evidence="1 2">FDAARGOS_1161</strain>
    </source>
</reference>